<organism evidence="2">
    <name type="scientific">Anopheles marajoara</name>
    <dbReference type="NCBI Taxonomy" id="58244"/>
    <lineage>
        <taxon>Eukaryota</taxon>
        <taxon>Metazoa</taxon>
        <taxon>Ecdysozoa</taxon>
        <taxon>Arthropoda</taxon>
        <taxon>Hexapoda</taxon>
        <taxon>Insecta</taxon>
        <taxon>Pterygota</taxon>
        <taxon>Neoptera</taxon>
        <taxon>Endopterygota</taxon>
        <taxon>Diptera</taxon>
        <taxon>Nematocera</taxon>
        <taxon>Culicoidea</taxon>
        <taxon>Culicidae</taxon>
        <taxon>Anophelinae</taxon>
        <taxon>Anopheles</taxon>
    </lineage>
</organism>
<name>A0A2M4C670_9DIPT</name>
<evidence type="ECO:0000256" key="1">
    <source>
        <dbReference type="SAM" id="MobiDB-lite"/>
    </source>
</evidence>
<evidence type="ECO:0000313" key="2">
    <source>
        <dbReference type="EMBL" id="MBW60759.1"/>
    </source>
</evidence>
<sequence length="167" mass="18626">MLSYTHTPLLAAVCPWSARAAAAAAVTPKMSSAPGRWRCITQLDLNFIRAQIFKLRTNDRPLPNNPGVSRTMGSEIFPSNPRSNGCMWQLPPRCWYANKADWQRLNPDIPRKQQYPGPGREADGHMLRRPISGNMNSDTQHQTPISPTFRTATPPVLCVSSSKQQNS</sequence>
<feature type="compositionally biased region" description="Polar residues" evidence="1">
    <location>
        <begin position="133"/>
        <end position="151"/>
    </location>
</feature>
<dbReference type="AlphaFoldDB" id="A0A2M4C670"/>
<protein>
    <submittedName>
        <fullName evidence="2">Putative secreted protein</fullName>
    </submittedName>
</protein>
<reference evidence="2" key="1">
    <citation type="submission" date="2018-01" db="EMBL/GenBank/DDBJ databases">
        <title>An insight into the sialome of Amazonian anophelines.</title>
        <authorList>
            <person name="Ribeiro J.M."/>
            <person name="Scarpassa V."/>
            <person name="Calvo E."/>
        </authorList>
    </citation>
    <scope>NUCLEOTIDE SEQUENCE</scope>
    <source>
        <tissue evidence="2">Salivary glands</tissue>
    </source>
</reference>
<accession>A0A2M4C670</accession>
<proteinExistence type="predicted"/>
<feature type="region of interest" description="Disordered" evidence="1">
    <location>
        <begin position="108"/>
        <end position="153"/>
    </location>
</feature>
<dbReference type="EMBL" id="GGFJ01011618">
    <property type="protein sequence ID" value="MBW60759.1"/>
    <property type="molecule type" value="Transcribed_RNA"/>
</dbReference>